<organism evidence="1 2">
    <name type="scientific">Aspergillus brunneoviolaceus CBS 621.78</name>
    <dbReference type="NCBI Taxonomy" id="1450534"/>
    <lineage>
        <taxon>Eukaryota</taxon>
        <taxon>Fungi</taxon>
        <taxon>Dikarya</taxon>
        <taxon>Ascomycota</taxon>
        <taxon>Pezizomycotina</taxon>
        <taxon>Eurotiomycetes</taxon>
        <taxon>Eurotiomycetidae</taxon>
        <taxon>Eurotiales</taxon>
        <taxon>Aspergillaceae</taxon>
        <taxon>Aspergillus</taxon>
        <taxon>Aspergillus subgen. Circumdati</taxon>
    </lineage>
</organism>
<dbReference type="EMBL" id="KZ825346">
    <property type="protein sequence ID" value="RAH45263.1"/>
    <property type="molecule type" value="Genomic_DNA"/>
</dbReference>
<gene>
    <name evidence="1" type="ORF">BO95DRAFT_443220</name>
</gene>
<sequence>MKGYPKQGNELDAPIVLGLLQCSFMVIAHALMAVSDAQNGAEYEYEPAVADRHWWGGELCLPG</sequence>
<protein>
    <submittedName>
        <fullName evidence="1">Uncharacterized protein</fullName>
    </submittedName>
</protein>
<dbReference type="Proteomes" id="UP000249057">
    <property type="component" value="Unassembled WGS sequence"/>
</dbReference>
<keyword evidence="2" id="KW-1185">Reference proteome</keyword>
<accession>A0ACD1G7P3</accession>
<proteinExistence type="predicted"/>
<evidence type="ECO:0000313" key="1">
    <source>
        <dbReference type="EMBL" id="RAH45263.1"/>
    </source>
</evidence>
<name>A0ACD1G7P3_9EURO</name>
<evidence type="ECO:0000313" key="2">
    <source>
        <dbReference type="Proteomes" id="UP000249057"/>
    </source>
</evidence>
<reference evidence="1" key="1">
    <citation type="submission" date="2018-02" db="EMBL/GenBank/DDBJ databases">
        <title>The genomes of Aspergillus section Nigri reveals drivers in fungal speciation.</title>
        <authorList>
            <consortium name="DOE Joint Genome Institute"/>
            <person name="Vesth T.C."/>
            <person name="Nybo J."/>
            <person name="Theobald S."/>
            <person name="Brandl J."/>
            <person name="Frisvad J.C."/>
            <person name="Nielsen K.F."/>
            <person name="Lyhne E.K."/>
            <person name="Kogle M.E."/>
            <person name="Kuo A."/>
            <person name="Riley R."/>
            <person name="Clum A."/>
            <person name="Nolan M."/>
            <person name="Lipzen A."/>
            <person name="Salamov A."/>
            <person name="Henrissat B."/>
            <person name="Wiebenga A."/>
            <person name="De vries R.P."/>
            <person name="Grigoriev I.V."/>
            <person name="Mortensen U.H."/>
            <person name="Andersen M.R."/>
            <person name="Baker S.E."/>
        </authorList>
    </citation>
    <scope>NUCLEOTIDE SEQUENCE</scope>
    <source>
        <strain evidence="1">CBS 621.78</strain>
    </source>
</reference>